<dbReference type="Proteomes" id="UP000274756">
    <property type="component" value="Unassembled WGS sequence"/>
</dbReference>
<feature type="transmembrane region" description="Helical" evidence="1">
    <location>
        <begin position="361"/>
        <end position="382"/>
    </location>
</feature>
<feature type="transmembrane region" description="Helical" evidence="1">
    <location>
        <begin position="389"/>
        <end position="409"/>
    </location>
</feature>
<feature type="transmembrane region" description="Helical" evidence="1">
    <location>
        <begin position="323"/>
        <end position="341"/>
    </location>
</feature>
<keyword evidence="1" id="KW-0812">Transmembrane</keyword>
<feature type="transmembrane region" description="Helical" evidence="1">
    <location>
        <begin position="536"/>
        <end position="554"/>
    </location>
</feature>
<feature type="transmembrane region" description="Helical" evidence="1">
    <location>
        <begin position="177"/>
        <end position="198"/>
    </location>
</feature>
<keyword evidence="1" id="KW-0472">Membrane</keyword>
<keyword evidence="1" id="KW-1133">Transmembrane helix</keyword>
<feature type="domain" description="Acyltransferase 3" evidence="2">
    <location>
        <begin position="227"/>
        <end position="592"/>
    </location>
</feature>
<dbReference type="WBParaSite" id="DME_0000775301-mRNA-1">
    <property type="protein sequence ID" value="DME_0000775301-mRNA-1"/>
    <property type="gene ID" value="DME_0000775301"/>
</dbReference>
<dbReference type="PANTHER" id="PTHR11161:SF70">
    <property type="entry name" value="ACYLTRANSFERASE 3 DOMAIN-CONTAINING PROTEIN"/>
    <property type="match status" value="1"/>
</dbReference>
<feature type="transmembrane region" description="Helical" evidence="1">
    <location>
        <begin position="502"/>
        <end position="524"/>
    </location>
</feature>
<dbReference type="Pfam" id="PF01757">
    <property type="entry name" value="Acyl_transf_3"/>
    <property type="match status" value="1"/>
</dbReference>
<dbReference type="PANTHER" id="PTHR11161">
    <property type="entry name" value="O-ACYLTRANSFERASE"/>
    <property type="match status" value="1"/>
</dbReference>
<evidence type="ECO:0000313" key="6">
    <source>
        <dbReference type="WBParaSite" id="DME_0000775301-mRNA-1"/>
    </source>
</evidence>
<dbReference type="InterPro" id="IPR002656">
    <property type="entry name" value="Acyl_transf_3_dom"/>
</dbReference>
<dbReference type="AlphaFoldDB" id="A0A158Q5M2"/>
<feature type="transmembrane region" description="Helical" evidence="1">
    <location>
        <begin position="439"/>
        <end position="457"/>
    </location>
</feature>
<evidence type="ECO:0000313" key="5">
    <source>
        <dbReference type="Proteomes" id="UP000274756"/>
    </source>
</evidence>
<feature type="transmembrane region" description="Helical" evidence="1">
    <location>
        <begin position="219"/>
        <end position="247"/>
    </location>
</feature>
<reference evidence="6" key="1">
    <citation type="submission" date="2016-04" db="UniProtKB">
        <authorList>
            <consortium name="WormBaseParasite"/>
        </authorList>
    </citation>
    <scope>IDENTIFICATION</scope>
</reference>
<proteinExistence type="predicted"/>
<evidence type="ECO:0000259" key="2">
    <source>
        <dbReference type="Pfam" id="PF01757"/>
    </source>
</evidence>
<evidence type="ECO:0000256" key="1">
    <source>
        <dbReference type="SAM" id="Phobius"/>
    </source>
</evidence>
<dbReference type="OrthoDB" id="207378at2759"/>
<dbReference type="InterPro" id="IPR052728">
    <property type="entry name" value="O2_lipid_transport_reg"/>
</dbReference>
<accession>A0A158Q5M2</accession>
<protein>
    <submittedName>
        <fullName evidence="6">Acyl_transf_3 domain-containing protein</fullName>
    </submittedName>
</protein>
<feature type="transmembrane region" description="Helical" evidence="1">
    <location>
        <begin position="469"/>
        <end position="490"/>
    </location>
</feature>
<feature type="transmembrane region" description="Helical" evidence="1">
    <location>
        <begin position="267"/>
        <end position="291"/>
    </location>
</feature>
<feature type="transmembrane region" description="Helical" evidence="1">
    <location>
        <begin position="566"/>
        <end position="592"/>
    </location>
</feature>
<gene>
    <name evidence="3" type="ORF">DME_LOCUS10163</name>
</gene>
<dbReference type="EMBL" id="UYYG01001204">
    <property type="protein sequence ID" value="VDN60190.1"/>
    <property type="molecule type" value="Genomic_DNA"/>
</dbReference>
<sequence length="632" mass="73702">MAVEIKSAAVILGCLLYHIVTTENLRIQQLFANLSEHHLTDSCKNSLRKIEYYFASKRDEKLYYDSFGSGKTNELVSNDRFVTRSINLSFKFHRMLKCFKASGDTEFSISDYHLLYCYGSDTNNGNKDINTYDICVPTICVTDHLKILNEWKTFLSNDSTSDIREATCVPSRREKQWFQQFLPIISFFYILLSLKYRIFLAFSAKKNINKLFELPKDCCSVISCMFGIRFLAIIWIIIGHTFAWIQPYLLNVDEFKQSIAQNFLNQWITNFLLTVDIFLVLGGTVNAYGWFNRMTKPDNRNRIGTLSFWIAFYRHRLVRLWPAYIYTLFGVLFLSNIHFHAMWPEIDPALLCPKYWWQNLLYISTEFIYYAISPIFLIILLWSRKFGTTFIIACIAISAILRAFAMEMYNLPPTQLGWTTPPIYNKSFMEHYSQMYIKPQFRIGPYLIGLLLGYHLSQFHGKATNQSTKFIITGWITSGSLIFFSIYGLYPISMRWNWPLYYLLYGAIHRTTFAVGMAWIIFVCHTGKAEFINSFFSLKIFLPLSSLSYSVYLSHMPVIFGSFMQMTFPIIFSSNIILICHCLMSLILSYILGLQCSLLSEFPAMNIEKILFQPSRNDAKIYEDHPLSIKPQ</sequence>
<organism evidence="4 6">
    <name type="scientific">Dracunculus medinensis</name>
    <name type="common">Guinea worm</name>
    <dbReference type="NCBI Taxonomy" id="318479"/>
    <lineage>
        <taxon>Eukaryota</taxon>
        <taxon>Metazoa</taxon>
        <taxon>Ecdysozoa</taxon>
        <taxon>Nematoda</taxon>
        <taxon>Chromadorea</taxon>
        <taxon>Rhabditida</taxon>
        <taxon>Spirurina</taxon>
        <taxon>Dracunculoidea</taxon>
        <taxon>Dracunculidae</taxon>
        <taxon>Dracunculus</taxon>
    </lineage>
</organism>
<dbReference type="GO" id="GO:0016747">
    <property type="term" value="F:acyltransferase activity, transferring groups other than amino-acyl groups"/>
    <property type="evidence" value="ECO:0007669"/>
    <property type="project" value="InterPro"/>
</dbReference>
<keyword evidence="5" id="KW-1185">Reference proteome</keyword>
<reference evidence="3 5" key="2">
    <citation type="submission" date="2018-11" db="EMBL/GenBank/DDBJ databases">
        <authorList>
            <consortium name="Pathogen Informatics"/>
        </authorList>
    </citation>
    <scope>NUCLEOTIDE SEQUENCE [LARGE SCALE GENOMIC DNA]</scope>
</reference>
<name>A0A158Q5M2_DRAME</name>
<evidence type="ECO:0000313" key="4">
    <source>
        <dbReference type="Proteomes" id="UP000038040"/>
    </source>
</evidence>
<evidence type="ECO:0000313" key="3">
    <source>
        <dbReference type="EMBL" id="VDN60190.1"/>
    </source>
</evidence>
<dbReference type="Proteomes" id="UP000038040">
    <property type="component" value="Unplaced"/>
</dbReference>